<dbReference type="Gene3D" id="3.40.50.12370">
    <property type="match status" value="1"/>
</dbReference>
<dbReference type="SUPFAM" id="SSF52402">
    <property type="entry name" value="Adenine nucleotide alpha hydrolases-like"/>
    <property type="match status" value="2"/>
</dbReference>
<dbReference type="AlphaFoldDB" id="A0A847R8A3"/>
<proteinExistence type="predicted"/>
<dbReference type="CDD" id="cd00293">
    <property type="entry name" value="USP-like"/>
    <property type="match status" value="1"/>
</dbReference>
<name>A0A847R8A3_9BACT</name>
<evidence type="ECO:0000313" key="2">
    <source>
        <dbReference type="Proteomes" id="UP000570474"/>
    </source>
</evidence>
<dbReference type="Proteomes" id="UP000570474">
    <property type="component" value="Unassembled WGS sequence"/>
</dbReference>
<keyword evidence="2" id="KW-1185">Reference proteome</keyword>
<comment type="caution">
    <text evidence="1">The sequence shown here is derived from an EMBL/GenBank/DDBJ whole genome shotgun (WGS) entry which is preliminary data.</text>
</comment>
<gene>
    <name evidence="1" type="ORF">HGH92_03285</name>
</gene>
<organism evidence="1 2">
    <name type="scientific">Chitinophaga varians</name>
    <dbReference type="NCBI Taxonomy" id="2202339"/>
    <lineage>
        <taxon>Bacteria</taxon>
        <taxon>Pseudomonadati</taxon>
        <taxon>Bacteroidota</taxon>
        <taxon>Chitinophagia</taxon>
        <taxon>Chitinophagales</taxon>
        <taxon>Chitinophagaceae</taxon>
        <taxon>Chitinophaga</taxon>
    </lineage>
</organism>
<reference evidence="1 2" key="1">
    <citation type="submission" date="2020-04" db="EMBL/GenBank/DDBJ databases">
        <authorList>
            <person name="Yin C."/>
        </authorList>
    </citation>
    <scope>NUCLEOTIDE SEQUENCE [LARGE SCALE GENOMIC DNA]</scope>
    <source>
        <strain evidence="1 2">Ae27</strain>
    </source>
</reference>
<sequence length="279" mass="31418">MKKIIAVLDGLNYSSSTVEYAISIASQEMAHLVGVFPTDISYRSYAFEDLVDESGVSDQRIKDFAEKDRRTRQKSIQQFELACQQSGLNHSLHKENDTAIEAVLHESIYADLLIIESREAFNRVKEEKPSHFLSQLLAEAVCPVLLVPSEFIGISKSVLLYDGSPSSVHAIKMFDYTLSSLKHLPAEVVSVKSPKSSLHLPDGKLMKEFMKRHYPQATYQVLQGIPWEVIPAYLHGIGASTIIVLGAYQRNRLSRWFFPSMADTLMQELQSPLFIAHCK</sequence>
<evidence type="ECO:0000313" key="1">
    <source>
        <dbReference type="EMBL" id="NLR63319.1"/>
    </source>
</evidence>
<accession>A0A847R8A3</accession>
<dbReference type="EMBL" id="JABAIA010000001">
    <property type="protein sequence ID" value="NLR63319.1"/>
    <property type="molecule type" value="Genomic_DNA"/>
</dbReference>
<protein>
    <submittedName>
        <fullName evidence="1">Universal stress protein</fullName>
    </submittedName>
</protein>
<dbReference type="RefSeq" id="WP_168869322.1">
    <property type="nucleotide sequence ID" value="NZ_JABAIA010000001.1"/>
</dbReference>